<dbReference type="InterPro" id="IPR053157">
    <property type="entry name" value="Sterol_Uptake_Regulator"/>
</dbReference>
<dbReference type="InterPro" id="IPR001138">
    <property type="entry name" value="Zn2Cys6_DnaBD"/>
</dbReference>
<dbReference type="GO" id="GO:0003677">
    <property type="term" value="F:DNA binding"/>
    <property type="evidence" value="ECO:0007669"/>
    <property type="project" value="UniProtKB-KW"/>
</dbReference>
<dbReference type="EMBL" id="JAPQKT010000009">
    <property type="protein sequence ID" value="KAJ5222130.1"/>
    <property type="molecule type" value="Genomic_DNA"/>
</dbReference>
<dbReference type="PANTHER" id="PTHR47784">
    <property type="entry name" value="STEROL UPTAKE CONTROL PROTEIN 2"/>
    <property type="match status" value="1"/>
</dbReference>
<dbReference type="GO" id="GO:0008270">
    <property type="term" value="F:zinc ion binding"/>
    <property type="evidence" value="ECO:0007669"/>
    <property type="project" value="InterPro"/>
</dbReference>
<comment type="caution">
    <text evidence="7">The sequence shown here is derived from an EMBL/GenBank/DDBJ whole genome shotgun (WGS) entry which is preliminary data.</text>
</comment>
<gene>
    <name evidence="7" type="ORF">N7469_011017</name>
</gene>
<dbReference type="SMART" id="SM00066">
    <property type="entry name" value="GAL4"/>
    <property type="match status" value="1"/>
</dbReference>
<feature type="region of interest" description="Disordered" evidence="5">
    <location>
        <begin position="52"/>
        <end position="90"/>
    </location>
</feature>
<feature type="compositionally biased region" description="Low complexity" evidence="5">
    <location>
        <begin position="71"/>
        <end position="81"/>
    </location>
</feature>
<evidence type="ECO:0000256" key="4">
    <source>
        <dbReference type="ARBA" id="ARBA00023242"/>
    </source>
</evidence>
<feature type="compositionally biased region" description="Basic and acidic residues" evidence="5">
    <location>
        <begin position="60"/>
        <end position="69"/>
    </location>
</feature>
<dbReference type="PROSITE" id="PS00463">
    <property type="entry name" value="ZN2_CY6_FUNGAL_1"/>
    <property type="match status" value="1"/>
</dbReference>
<dbReference type="Gene3D" id="4.10.240.10">
    <property type="entry name" value="Zn(2)-C6 fungal-type DNA-binding domain"/>
    <property type="match status" value="1"/>
</dbReference>
<dbReference type="Pfam" id="PF11951">
    <property type="entry name" value="Fungal_trans_2"/>
    <property type="match status" value="1"/>
</dbReference>
<feature type="domain" description="Zn(2)-C6 fungal-type" evidence="6">
    <location>
        <begin position="13"/>
        <end position="43"/>
    </location>
</feature>
<evidence type="ECO:0000313" key="7">
    <source>
        <dbReference type="EMBL" id="KAJ5222130.1"/>
    </source>
</evidence>
<dbReference type="Pfam" id="PF00172">
    <property type="entry name" value="Zn_clus"/>
    <property type="match status" value="1"/>
</dbReference>
<evidence type="ECO:0000256" key="1">
    <source>
        <dbReference type="ARBA" id="ARBA00023015"/>
    </source>
</evidence>
<keyword evidence="1" id="KW-0805">Transcription regulation</keyword>
<evidence type="ECO:0000259" key="6">
    <source>
        <dbReference type="PROSITE" id="PS50048"/>
    </source>
</evidence>
<keyword evidence="3" id="KW-0804">Transcription</keyword>
<evidence type="ECO:0000256" key="2">
    <source>
        <dbReference type="ARBA" id="ARBA00023125"/>
    </source>
</evidence>
<reference evidence="7" key="2">
    <citation type="journal article" date="2023" name="IMA Fungus">
        <title>Comparative genomic study of the Penicillium genus elucidates a diverse pangenome and 15 lateral gene transfer events.</title>
        <authorList>
            <person name="Petersen C."/>
            <person name="Sorensen T."/>
            <person name="Nielsen M.R."/>
            <person name="Sondergaard T.E."/>
            <person name="Sorensen J.L."/>
            <person name="Fitzpatrick D.A."/>
            <person name="Frisvad J.C."/>
            <person name="Nielsen K.L."/>
        </authorList>
    </citation>
    <scope>NUCLEOTIDE SEQUENCE</scope>
    <source>
        <strain evidence="7">IBT 23319</strain>
    </source>
</reference>
<dbReference type="InterPro" id="IPR021858">
    <property type="entry name" value="Fun_TF"/>
</dbReference>
<protein>
    <recommendedName>
        <fullName evidence="6">Zn(2)-C6 fungal-type domain-containing protein</fullName>
    </recommendedName>
</protein>
<dbReference type="PROSITE" id="PS50048">
    <property type="entry name" value="ZN2_CY6_FUNGAL_2"/>
    <property type="match status" value="1"/>
</dbReference>
<keyword evidence="4" id="KW-0539">Nucleus</keyword>
<accession>A0A9W9NLG4</accession>
<dbReference type="CDD" id="cd00067">
    <property type="entry name" value="GAL4"/>
    <property type="match status" value="1"/>
</dbReference>
<keyword evidence="2" id="KW-0238">DNA-binding</keyword>
<evidence type="ECO:0000256" key="3">
    <source>
        <dbReference type="ARBA" id="ARBA00023163"/>
    </source>
</evidence>
<dbReference type="RefSeq" id="XP_056497053.1">
    <property type="nucleotide sequence ID" value="XM_056649922.1"/>
</dbReference>
<evidence type="ECO:0000256" key="5">
    <source>
        <dbReference type="SAM" id="MobiDB-lite"/>
    </source>
</evidence>
<dbReference type="AlphaFoldDB" id="A0A9W9NLG4"/>
<name>A0A9W9NLG4_PENCI</name>
<sequence>MPPLRSHTKSRKGCDQCRTRKVKCDEKGPPCSNCTARELTCTYLKVAAARTASQTAPLPHAKDVSRKGWDGNSNSNANANGNGTGAGAGTGNGKELLDAPFLESELMILELMHKFSTETFRSLCVSASELEVWQTSVPNLALKHEFLMNGILALAAMHIASSLESSDALKYLDIGLQRYNRSLKPFRDAIDSLTSQNCDAVFAHSIIMTAIGIASPRLTEIRDENLSMTESMVVVFELLQGVKKIIQVGVGQSWINLELFSRGEFWKNSSTSLDTDTESAMVQLERLNDEIMTGIYASQHQINREIIAHLRHCYTKFKIEPEPAPVLAWLAAVRKEFVESLRCRHPFSLLILMYWGVLLGELDGRRWWARDAGRALVTELLGALRPGDPRWQPALTWAQRRMSIEGT</sequence>
<dbReference type="InterPro" id="IPR036864">
    <property type="entry name" value="Zn2-C6_fun-type_DNA-bd_sf"/>
</dbReference>
<dbReference type="GO" id="GO:0001228">
    <property type="term" value="F:DNA-binding transcription activator activity, RNA polymerase II-specific"/>
    <property type="evidence" value="ECO:0007669"/>
    <property type="project" value="TreeGrafter"/>
</dbReference>
<dbReference type="OrthoDB" id="5295362at2759"/>
<dbReference type="SUPFAM" id="SSF57701">
    <property type="entry name" value="Zn2/Cys6 DNA-binding domain"/>
    <property type="match status" value="1"/>
</dbReference>
<keyword evidence="8" id="KW-1185">Reference proteome</keyword>
<proteinExistence type="predicted"/>
<evidence type="ECO:0000313" key="8">
    <source>
        <dbReference type="Proteomes" id="UP001147733"/>
    </source>
</evidence>
<reference evidence="7" key="1">
    <citation type="submission" date="2022-11" db="EMBL/GenBank/DDBJ databases">
        <authorList>
            <person name="Petersen C."/>
        </authorList>
    </citation>
    <scope>NUCLEOTIDE SEQUENCE</scope>
    <source>
        <strain evidence="7">IBT 23319</strain>
    </source>
</reference>
<dbReference type="PANTHER" id="PTHR47784:SF10">
    <property type="entry name" value="TRANSCRIPTION FACTOR, PUTATIVE (AFU_ORTHOLOGUE AFUA_6G14150)-RELATED"/>
    <property type="match status" value="1"/>
</dbReference>
<organism evidence="7 8">
    <name type="scientific">Penicillium citrinum</name>
    <dbReference type="NCBI Taxonomy" id="5077"/>
    <lineage>
        <taxon>Eukaryota</taxon>
        <taxon>Fungi</taxon>
        <taxon>Dikarya</taxon>
        <taxon>Ascomycota</taxon>
        <taxon>Pezizomycotina</taxon>
        <taxon>Eurotiomycetes</taxon>
        <taxon>Eurotiomycetidae</taxon>
        <taxon>Eurotiales</taxon>
        <taxon>Aspergillaceae</taxon>
        <taxon>Penicillium</taxon>
    </lineage>
</organism>
<dbReference type="Proteomes" id="UP001147733">
    <property type="component" value="Unassembled WGS sequence"/>
</dbReference>
<dbReference type="GeneID" id="81389089"/>